<dbReference type="InterPro" id="IPR017846">
    <property type="entry name" value="Nict_dMeBzImd_PRibTrfase_bact"/>
</dbReference>
<dbReference type="GO" id="GO:0009236">
    <property type="term" value="P:cobalamin biosynthetic process"/>
    <property type="evidence" value="ECO:0007669"/>
    <property type="project" value="UniProtKB-UniRule"/>
</dbReference>
<name>A0A5B0VK72_9GAMM</name>
<evidence type="ECO:0000256" key="1">
    <source>
        <dbReference type="ARBA" id="ARBA00005049"/>
    </source>
</evidence>
<feature type="active site" description="Proton acceptor" evidence="10">
    <location>
        <position position="318"/>
    </location>
</feature>
<dbReference type="RefSeq" id="WP_149599926.1">
    <property type="nucleotide sequence ID" value="NZ_VTUU01000003.1"/>
</dbReference>
<dbReference type="AlphaFoldDB" id="A0A5B0VK72"/>
<dbReference type="EC" id="2.4.2.21" evidence="3 10"/>
<gene>
    <name evidence="10 11" type="primary">cobT</name>
    <name evidence="11" type="ORF">FWJ25_08980</name>
</gene>
<proteinExistence type="inferred from homology"/>
<accession>A0A5B0VK72</accession>
<dbReference type="Gene3D" id="1.10.1610.10">
    <property type="match status" value="1"/>
</dbReference>
<dbReference type="NCBIfam" id="NF000996">
    <property type="entry name" value="PRK00105.1"/>
    <property type="match status" value="1"/>
</dbReference>
<comment type="function">
    <text evidence="10">Catalyzes the synthesis of alpha-ribazole-5'-phosphate from nicotinate mononucleotide (NAMN) and 5,6-dimethylbenzimidazole (DMB).</text>
</comment>
<dbReference type="GO" id="GO:0008939">
    <property type="term" value="F:nicotinate-nucleotide-dimethylbenzimidazole phosphoribosyltransferase activity"/>
    <property type="evidence" value="ECO:0007669"/>
    <property type="project" value="UniProtKB-UniRule"/>
</dbReference>
<sequence length="351" mass="35860">MNLPACWTSAIDQPDHKFAELARTRQGVLTKPPGSLGRLEELAIALSAQQRSQTPAVDKVHISVFAGDHGVCSEGISAFPQAVTAQMIANFAHGGAAISVLAKQLNANLEVVNLGTVGDVPQGLAGVIDEYIAPATGNLASEPAMNEQQVAAALDAGDRAAERAAQNGAQLFIGGDMGIGNTTSAAALACLLLDQRPEQLAGPGTGLNREGVTHKAQVIEQALIRHGSDRSPLALLASLGGFEIAALTGAFLGAAARGIPVLVDGYIVSVAALIGVRQQPALRDWLHFSHRSAEPGHRLVLDALAADPLLDLGMRLGEGSGAATAVPLLRSACVLHNGMASFADAGVSGAS</sequence>
<dbReference type="CDD" id="cd02439">
    <property type="entry name" value="DMB-PRT_CobT"/>
    <property type="match status" value="1"/>
</dbReference>
<evidence type="ECO:0000256" key="7">
    <source>
        <dbReference type="ARBA" id="ARBA00022679"/>
    </source>
</evidence>
<reference evidence="11 12" key="1">
    <citation type="submission" date="2019-08" db="EMBL/GenBank/DDBJ databases">
        <title>Marinobacter ZYF650 sp. nov., a marine bacterium isolated from seawater of the Mariana trench.</title>
        <authorList>
            <person name="Ahmad W."/>
        </authorList>
    </citation>
    <scope>NUCLEOTIDE SEQUENCE [LARGE SCALE GENOMIC DNA]</scope>
    <source>
        <strain evidence="11 12">ZYF650</strain>
    </source>
</reference>
<evidence type="ECO:0000256" key="9">
    <source>
        <dbReference type="ARBA" id="ARBA00047340"/>
    </source>
</evidence>
<dbReference type="Gene3D" id="3.40.50.10210">
    <property type="match status" value="1"/>
</dbReference>
<evidence type="ECO:0000256" key="5">
    <source>
        <dbReference type="ARBA" id="ARBA00022573"/>
    </source>
</evidence>
<dbReference type="UniPathway" id="UPA00061">
    <property type="reaction ID" value="UER00516"/>
</dbReference>
<evidence type="ECO:0000256" key="6">
    <source>
        <dbReference type="ARBA" id="ARBA00022676"/>
    </source>
</evidence>
<keyword evidence="12" id="KW-1185">Reference proteome</keyword>
<keyword evidence="7 10" id="KW-0808">Transferase</keyword>
<evidence type="ECO:0000313" key="12">
    <source>
        <dbReference type="Proteomes" id="UP000323161"/>
    </source>
</evidence>
<evidence type="ECO:0000256" key="2">
    <source>
        <dbReference type="ARBA" id="ARBA00007110"/>
    </source>
</evidence>
<dbReference type="InterPro" id="IPR003200">
    <property type="entry name" value="Nict_dMeBzImd_PRibTrfase"/>
</dbReference>
<protein>
    <recommendedName>
        <fullName evidence="4 10">Nicotinate-nucleotide--dimethylbenzimidazole phosphoribosyltransferase</fullName>
        <shortName evidence="10">NN:DBI PRT</shortName>
        <ecNumber evidence="3 10">2.4.2.21</ecNumber>
    </recommendedName>
    <alternativeName>
        <fullName evidence="8 10">N(1)-alpha-phosphoribosyltransferase</fullName>
    </alternativeName>
</protein>
<dbReference type="HAMAP" id="MF_00230">
    <property type="entry name" value="CobT"/>
    <property type="match status" value="1"/>
</dbReference>
<dbReference type="FunFam" id="3.40.50.10210:FF:000001">
    <property type="entry name" value="Nicotinate-nucleotide--dimethylbenzimidazole phosphoribosyltransferase"/>
    <property type="match status" value="1"/>
</dbReference>
<keyword evidence="6 10" id="KW-0328">Glycosyltransferase</keyword>
<comment type="caution">
    <text evidence="11">The sequence shown here is derived from an EMBL/GenBank/DDBJ whole genome shotgun (WGS) entry which is preliminary data.</text>
</comment>
<evidence type="ECO:0000256" key="10">
    <source>
        <dbReference type="HAMAP-Rule" id="MF_00230"/>
    </source>
</evidence>
<dbReference type="InterPro" id="IPR036087">
    <property type="entry name" value="Nict_dMeBzImd_PRibTrfase_sf"/>
</dbReference>
<dbReference type="Pfam" id="PF02277">
    <property type="entry name" value="DBI_PRT"/>
    <property type="match status" value="1"/>
</dbReference>
<dbReference type="Proteomes" id="UP000323161">
    <property type="component" value="Unassembled WGS sequence"/>
</dbReference>
<dbReference type="InterPro" id="IPR023195">
    <property type="entry name" value="Nict_dMeBzImd_PRibTrfase_N"/>
</dbReference>
<evidence type="ECO:0000256" key="3">
    <source>
        <dbReference type="ARBA" id="ARBA00011991"/>
    </source>
</evidence>
<evidence type="ECO:0000256" key="8">
    <source>
        <dbReference type="ARBA" id="ARBA00030686"/>
    </source>
</evidence>
<evidence type="ECO:0000256" key="4">
    <source>
        <dbReference type="ARBA" id="ARBA00015486"/>
    </source>
</evidence>
<comment type="pathway">
    <text evidence="1 10">Nucleoside biosynthesis; alpha-ribazole biosynthesis; alpha-ribazole from 5,6-dimethylbenzimidazole: step 1/2.</text>
</comment>
<dbReference type="PANTHER" id="PTHR43463:SF1">
    <property type="entry name" value="NICOTINATE-NUCLEOTIDE--DIMETHYLBENZIMIDAZOLE PHOSPHORIBOSYLTRANSFERASE"/>
    <property type="match status" value="1"/>
</dbReference>
<dbReference type="EMBL" id="VTUU01000003">
    <property type="protein sequence ID" value="KAA1174361.1"/>
    <property type="molecule type" value="Genomic_DNA"/>
</dbReference>
<comment type="catalytic activity">
    <reaction evidence="9 10">
        <text>5,6-dimethylbenzimidazole + nicotinate beta-D-ribonucleotide = alpha-ribazole 5'-phosphate + nicotinate + H(+)</text>
        <dbReference type="Rhea" id="RHEA:11196"/>
        <dbReference type="ChEBI" id="CHEBI:15378"/>
        <dbReference type="ChEBI" id="CHEBI:15890"/>
        <dbReference type="ChEBI" id="CHEBI:32544"/>
        <dbReference type="ChEBI" id="CHEBI:57502"/>
        <dbReference type="ChEBI" id="CHEBI:57918"/>
        <dbReference type="EC" id="2.4.2.21"/>
    </reaction>
</comment>
<dbReference type="NCBIfam" id="TIGR03160">
    <property type="entry name" value="cobT_DBIPRT"/>
    <property type="match status" value="1"/>
</dbReference>
<dbReference type="SUPFAM" id="SSF52733">
    <property type="entry name" value="Nicotinate mononucleotide:5,6-dimethylbenzimidazole phosphoribosyltransferase (CobT)"/>
    <property type="match status" value="1"/>
</dbReference>
<evidence type="ECO:0000313" key="11">
    <source>
        <dbReference type="EMBL" id="KAA1174361.1"/>
    </source>
</evidence>
<comment type="similarity">
    <text evidence="2 10">Belongs to the CobT family.</text>
</comment>
<dbReference type="PANTHER" id="PTHR43463">
    <property type="entry name" value="NICOTINATE-NUCLEOTIDE--DIMETHYLBENZIMIDAZOLE PHOSPHORIBOSYLTRANSFERASE"/>
    <property type="match status" value="1"/>
</dbReference>
<keyword evidence="5 10" id="KW-0169">Cobalamin biosynthesis</keyword>
<organism evidence="11 12">
    <name type="scientific">Marinobacter salinexigens</name>
    <dbReference type="NCBI Taxonomy" id="2919747"/>
    <lineage>
        <taxon>Bacteria</taxon>
        <taxon>Pseudomonadati</taxon>
        <taxon>Pseudomonadota</taxon>
        <taxon>Gammaproteobacteria</taxon>
        <taxon>Pseudomonadales</taxon>
        <taxon>Marinobacteraceae</taxon>
        <taxon>Marinobacter</taxon>
    </lineage>
</organism>